<dbReference type="EMBL" id="CP045891">
    <property type="protein sequence ID" value="QQP58010.1"/>
    <property type="molecule type" value="Genomic_DNA"/>
</dbReference>
<organism evidence="2 3">
    <name type="scientific">Caligus rogercresseyi</name>
    <name type="common">Sea louse</name>
    <dbReference type="NCBI Taxonomy" id="217165"/>
    <lineage>
        <taxon>Eukaryota</taxon>
        <taxon>Metazoa</taxon>
        <taxon>Ecdysozoa</taxon>
        <taxon>Arthropoda</taxon>
        <taxon>Crustacea</taxon>
        <taxon>Multicrustacea</taxon>
        <taxon>Hexanauplia</taxon>
        <taxon>Copepoda</taxon>
        <taxon>Siphonostomatoida</taxon>
        <taxon>Caligidae</taxon>
        <taxon>Caligus</taxon>
    </lineage>
</organism>
<dbReference type="AlphaFoldDB" id="A0A7T8QWT4"/>
<keyword evidence="3" id="KW-1185">Reference proteome</keyword>
<sequence>MKRWAPQIKEWYNRFKNGRLSVESEPRSRRPSTSKNDVIIDQVKNLVMQNR</sequence>
<name>A0A7T8QWT4_CALRO</name>
<evidence type="ECO:0000313" key="3">
    <source>
        <dbReference type="Proteomes" id="UP000595437"/>
    </source>
</evidence>
<proteinExistence type="predicted"/>
<reference evidence="3" key="1">
    <citation type="submission" date="2021-01" db="EMBL/GenBank/DDBJ databases">
        <title>Caligus Genome Assembly.</title>
        <authorList>
            <person name="Gallardo-Escarate C."/>
        </authorList>
    </citation>
    <scope>NUCLEOTIDE SEQUENCE [LARGE SCALE GENOMIC DNA]</scope>
</reference>
<feature type="region of interest" description="Disordered" evidence="1">
    <location>
        <begin position="21"/>
        <end position="43"/>
    </location>
</feature>
<gene>
    <name evidence="2" type="ORF">FKW44_003187</name>
</gene>
<evidence type="ECO:0000256" key="1">
    <source>
        <dbReference type="SAM" id="MobiDB-lite"/>
    </source>
</evidence>
<evidence type="ECO:0000313" key="2">
    <source>
        <dbReference type="EMBL" id="QQP58010.1"/>
    </source>
</evidence>
<dbReference type="Proteomes" id="UP000595437">
    <property type="component" value="Chromosome 2"/>
</dbReference>
<accession>A0A7T8QWT4</accession>
<protein>
    <submittedName>
        <fullName evidence="2">Uncharacterized protein</fullName>
    </submittedName>
</protein>